<feature type="region of interest" description="Disordered" evidence="1">
    <location>
        <begin position="19"/>
        <end position="46"/>
    </location>
</feature>
<protein>
    <submittedName>
        <fullName evidence="2">(northern house mosquito) hypothetical protein</fullName>
    </submittedName>
</protein>
<sequence>MEDRRIAGRHRIQMLAAASPGSCTSSSAASCPRAPYSRSSSTTYDGTAADCWQPRSANLRRLACTYNEPSVRFVMSCSVRMFPPLPIILAPLQTLVEVGPAPVRKSMFKLVECS</sequence>
<proteinExistence type="predicted"/>
<organism evidence="2">
    <name type="scientific">Culex pipiens</name>
    <name type="common">House mosquito</name>
    <dbReference type="NCBI Taxonomy" id="7175"/>
    <lineage>
        <taxon>Eukaryota</taxon>
        <taxon>Metazoa</taxon>
        <taxon>Ecdysozoa</taxon>
        <taxon>Arthropoda</taxon>
        <taxon>Hexapoda</taxon>
        <taxon>Insecta</taxon>
        <taxon>Pterygota</taxon>
        <taxon>Neoptera</taxon>
        <taxon>Endopterygota</taxon>
        <taxon>Diptera</taxon>
        <taxon>Nematocera</taxon>
        <taxon>Culicoidea</taxon>
        <taxon>Culicidae</taxon>
        <taxon>Culicinae</taxon>
        <taxon>Culicini</taxon>
        <taxon>Culex</taxon>
        <taxon>Culex</taxon>
    </lineage>
</organism>
<accession>A0A8D8B928</accession>
<dbReference type="EMBL" id="HBUE01068578">
    <property type="protein sequence ID" value="CAG6471669.1"/>
    <property type="molecule type" value="Transcribed_RNA"/>
</dbReference>
<dbReference type="AlphaFoldDB" id="A0A8D8B928"/>
<evidence type="ECO:0000256" key="1">
    <source>
        <dbReference type="SAM" id="MobiDB-lite"/>
    </source>
</evidence>
<name>A0A8D8B928_CULPI</name>
<feature type="compositionally biased region" description="Low complexity" evidence="1">
    <location>
        <begin position="19"/>
        <end position="41"/>
    </location>
</feature>
<reference evidence="2" key="1">
    <citation type="submission" date="2021-05" db="EMBL/GenBank/DDBJ databases">
        <authorList>
            <person name="Alioto T."/>
            <person name="Alioto T."/>
            <person name="Gomez Garrido J."/>
        </authorList>
    </citation>
    <scope>NUCLEOTIDE SEQUENCE</scope>
</reference>
<dbReference type="PROSITE" id="PS51257">
    <property type="entry name" value="PROKAR_LIPOPROTEIN"/>
    <property type="match status" value="1"/>
</dbReference>
<evidence type="ECO:0000313" key="2">
    <source>
        <dbReference type="EMBL" id="CAG6471669.1"/>
    </source>
</evidence>